<evidence type="ECO:0000256" key="2">
    <source>
        <dbReference type="ARBA" id="ARBA00022490"/>
    </source>
</evidence>
<dbReference type="PROSITE" id="PS51918">
    <property type="entry name" value="RADICAL_SAM"/>
    <property type="match status" value="1"/>
</dbReference>
<dbReference type="SMART" id="SM00729">
    <property type="entry name" value="Elp3"/>
    <property type="match status" value="1"/>
</dbReference>
<dbReference type="SUPFAM" id="SSF102114">
    <property type="entry name" value="Radical SAM enzymes"/>
    <property type="match status" value="1"/>
</dbReference>
<evidence type="ECO:0000256" key="7">
    <source>
        <dbReference type="ARBA" id="ARBA00023014"/>
    </source>
</evidence>
<comment type="cofactor">
    <cofactor evidence="8">
        <name>[4Fe-4S] cluster</name>
        <dbReference type="ChEBI" id="CHEBI:49883"/>
    </cofactor>
    <text evidence="8">Binds 2 [4Fe-4S] clusters. One cluster is coordinated with 3 cysteines and an exchangeable S-adenosyl-L-methionine.</text>
</comment>
<dbReference type="InterPro" id="IPR012340">
    <property type="entry name" value="NA-bd_OB-fold"/>
</dbReference>
<dbReference type="InterPro" id="IPR058240">
    <property type="entry name" value="rSAM_sf"/>
</dbReference>
<evidence type="ECO:0000259" key="9">
    <source>
        <dbReference type="PROSITE" id="PS50926"/>
    </source>
</evidence>
<dbReference type="AlphaFoldDB" id="A0A831SRT7"/>
<gene>
    <name evidence="8 12" type="primary">rimO</name>
    <name evidence="12" type="ORF">ENN50_02705</name>
</gene>
<feature type="domain" description="TRAM" evidence="9">
    <location>
        <begin position="364"/>
        <end position="432"/>
    </location>
</feature>
<dbReference type="SFLD" id="SFLDG01082">
    <property type="entry name" value="B12-binding_domain_containing"/>
    <property type="match status" value="1"/>
</dbReference>
<comment type="catalytic activity">
    <reaction evidence="8">
        <text>L-aspartate(89)-[ribosomal protein uS12]-hydrogen + (sulfur carrier)-SH + AH2 + 2 S-adenosyl-L-methionine = 3-methylsulfanyl-L-aspartate(89)-[ribosomal protein uS12]-hydrogen + (sulfur carrier)-H + 5'-deoxyadenosine + L-methionine + A + S-adenosyl-L-homocysteine + 2 H(+)</text>
        <dbReference type="Rhea" id="RHEA:37087"/>
        <dbReference type="Rhea" id="RHEA-COMP:10460"/>
        <dbReference type="Rhea" id="RHEA-COMP:10461"/>
        <dbReference type="Rhea" id="RHEA-COMP:14737"/>
        <dbReference type="Rhea" id="RHEA-COMP:14739"/>
        <dbReference type="ChEBI" id="CHEBI:13193"/>
        <dbReference type="ChEBI" id="CHEBI:15378"/>
        <dbReference type="ChEBI" id="CHEBI:17319"/>
        <dbReference type="ChEBI" id="CHEBI:17499"/>
        <dbReference type="ChEBI" id="CHEBI:29917"/>
        <dbReference type="ChEBI" id="CHEBI:29961"/>
        <dbReference type="ChEBI" id="CHEBI:57844"/>
        <dbReference type="ChEBI" id="CHEBI:57856"/>
        <dbReference type="ChEBI" id="CHEBI:59789"/>
        <dbReference type="ChEBI" id="CHEBI:64428"/>
        <dbReference type="ChEBI" id="CHEBI:73599"/>
        <dbReference type="EC" id="2.8.4.4"/>
    </reaction>
</comment>
<comment type="caution">
    <text evidence="12">The sequence shown here is derived from an EMBL/GenBank/DDBJ whole genome shotgun (WGS) entry which is preliminary data.</text>
</comment>
<dbReference type="GO" id="GO:0103039">
    <property type="term" value="F:protein methylthiotransferase activity"/>
    <property type="evidence" value="ECO:0007669"/>
    <property type="project" value="UniProtKB-EC"/>
</dbReference>
<dbReference type="PROSITE" id="PS01278">
    <property type="entry name" value="MTTASE_RADICAL"/>
    <property type="match status" value="1"/>
</dbReference>
<comment type="subcellular location">
    <subcellularLocation>
        <location evidence="8">Cytoplasm</location>
    </subcellularLocation>
</comment>
<name>A0A831SRT7_PROAE</name>
<dbReference type="InterPro" id="IPR038135">
    <property type="entry name" value="Methylthiotransferase_N_sf"/>
</dbReference>
<dbReference type="GO" id="GO:0051539">
    <property type="term" value="F:4 iron, 4 sulfur cluster binding"/>
    <property type="evidence" value="ECO:0007669"/>
    <property type="project" value="UniProtKB-UniRule"/>
</dbReference>
<dbReference type="InterPro" id="IPR020612">
    <property type="entry name" value="Methylthiotransferase_CS"/>
</dbReference>
<dbReference type="InterPro" id="IPR007197">
    <property type="entry name" value="rSAM"/>
</dbReference>
<dbReference type="InterPro" id="IPR002792">
    <property type="entry name" value="TRAM_dom"/>
</dbReference>
<proteinExistence type="inferred from homology"/>
<keyword evidence="3 8" id="KW-0808">Transferase</keyword>
<feature type="binding site" evidence="8">
    <location>
        <position position="149"/>
    </location>
    <ligand>
        <name>[4Fe-4S] cluster</name>
        <dbReference type="ChEBI" id="CHEBI:49883"/>
        <label>2</label>
        <note>4Fe-4S-S-AdoMet</note>
    </ligand>
</feature>
<keyword evidence="1 8" id="KW-0004">4Fe-4S</keyword>
<comment type="similarity">
    <text evidence="8">Belongs to the methylthiotransferase family. RimO subfamily.</text>
</comment>
<dbReference type="EC" id="2.8.4.4" evidence="8"/>
<dbReference type="PANTHER" id="PTHR43837">
    <property type="entry name" value="RIBOSOMAL PROTEIN S12 METHYLTHIOTRANSFERASE RIMO"/>
    <property type="match status" value="1"/>
</dbReference>
<dbReference type="SFLD" id="SFLDS00029">
    <property type="entry name" value="Radical_SAM"/>
    <property type="match status" value="1"/>
</dbReference>
<evidence type="ECO:0000256" key="5">
    <source>
        <dbReference type="ARBA" id="ARBA00022723"/>
    </source>
</evidence>
<evidence type="ECO:0000256" key="1">
    <source>
        <dbReference type="ARBA" id="ARBA00022485"/>
    </source>
</evidence>
<evidence type="ECO:0000259" key="11">
    <source>
        <dbReference type="PROSITE" id="PS51918"/>
    </source>
</evidence>
<dbReference type="GO" id="GO:0046872">
    <property type="term" value="F:metal ion binding"/>
    <property type="evidence" value="ECO:0007669"/>
    <property type="project" value="UniProtKB-KW"/>
</dbReference>
<dbReference type="InterPro" id="IPR005840">
    <property type="entry name" value="Ribosomal_uS12_MeSTrfase_RimO"/>
</dbReference>
<keyword evidence="5 8" id="KW-0479">Metal-binding</keyword>
<feature type="binding site" evidence="8">
    <location>
        <position position="152"/>
    </location>
    <ligand>
        <name>[4Fe-4S] cluster</name>
        <dbReference type="ChEBI" id="CHEBI:49883"/>
        <label>2</label>
        <note>4Fe-4S-S-AdoMet</note>
    </ligand>
</feature>
<dbReference type="EMBL" id="DSBW01000065">
    <property type="protein sequence ID" value="HED30604.1"/>
    <property type="molecule type" value="Genomic_DNA"/>
</dbReference>
<dbReference type="Gene3D" id="3.80.30.20">
    <property type="entry name" value="tm_1862 like domain"/>
    <property type="match status" value="1"/>
</dbReference>
<reference evidence="12" key="1">
    <citation type="journal article" date="2020" name="mSystems">
        <title>Genome- and Community-Level Interaction Insights into Carbon Utilization and Element Cycling Functions of Hydrothermarchaeota in Hydrothermal Sediment.</title>
        <authorList>
            <person name="Zhou Z."/>
            <person name="Liu Y."/>
            <person name="Xu W."/>
            <person name="Pan J."/>
            <person name="Luo Z.H."/>
            <person name="Li M."/>
        </authorList>
    </citation>
    <scope>NUCLEOTIDE SEQUENCE [LARGE SCALE GENOMIC DNA]</scope>
    <source>
        <strain evidence="12">SpSt-1181</strain>
    </source>
</reference>
<dbReference type="Proteomes" id="UP000886335">
    <property type="component" value="Unassembled WGS sequence"/>
</dbReference>
<feature type="domain" description="Radical SAM core" evidence="11">
    <location>
        <begin position="131"/>
        <end position="361"/>
    </location>
</feature>
<dbReference type="Pfam" id="PF04055">
    <property type="entry name" value="Radical_SAM"/>
    <property type="match status" value="1"/>
</dbReference>
<dbReference type="PROSITE" id="PS51449">
    <property type="entry name" value="MTTASE_N"/>
    <property type="match status" value="1"/>
</dbReference>
<evidence type="ECO:0000256" key="8">
    <source>
        <dbReference type="HAMAP-Rule" id="MF_01865"/>
    </source>
</evidence>
<dbReference type="InterPro" id="IPR006638">
    <property type="entry name" value="Elp3/MiaA/NifB-like_rSAM"/>
</dbReference>
<dbReference type="Pfam" id="PF00919">
    <property type="entry name" value="UPF0004"/>
    <property type="match status" value="1"/>
</dbReference>
<evidence type="ECO:0000256" key="3">
    <source>
        <dbReference type="ARBA" id="ARBA00022679"/>
    </source>
</evidence>
<sequence length="434" mass="49187">MNKKKPIFLLSLGCSKNTVDSERILYHAEANGFTFTQRAEDASVIIINTCGFIADAKEESVNEILAAADMRRNGEIEALYVTGCLSALYRRELQAELPEVDRFFGTSDLEEIIRELGGTSETAAIHKRTLLTPPHYAWLKIGEGCSRTCSFCAIPKMRGRHASRTMESLVTEAAMLLQMGVKEINIISQDITQYGWDTHQRSLLDELLVRLADLGAPWLRLLYAYPQNFPVEVIDTMRKTPSVCNYLDIPVQHISDRILTSMNRGISKEQTMRLLESIREKNPEIALRTTMIVGYPGETRREFEELLRFVESFRFERLGCFAYSHEEHTSAYRELEDTIPPEEKEARVKELMELQEGIAASVNRKLEGKSVEIMIDEIQGTTALARTRYDAPEVDNECIINIGNDMTPAPGELWLAEVTDSSAYELYGNLLAKR</sequence>
<dbReference type="GO" id="GO:0006400">
    <property type="term" value="P:tRNA modification"/>
    <property type="evidence" value="ECO:0007669"/>
    <property type="project" value="InterPro"/>
</dbReference>
<evidence type="ECO:0000256" key="6">
    <source>
        <dbReference type="ARBA" id="ARBA00023004"/>
    </source>
</evidence>
<dbReference type="GO" id="GO:0035599">
    <property type="term" value="F:aspartic acid methylthiotransferase activity"/>
    <property type="evidence" value="ECO:0007669"/>
    <property type="project" value="TreeGrafter"/>
</dbReference>
<dbReference type="HAMAP" id="MF_01865">
    <property type="entry name" value="MTTase_RimO"/>
    <property type="match status" value="1"/>
</dbReference>
<dbReference type="PROSITE" id="PS50926">
    <property type="entry name" value="TRAM"/>
    <property type="match status" value="1"/>
</dbReference>
<dbReference type="Gene3D" id="2.40.50.140">
    <property type="entry name" value="Nucleic acid-binding proteins"/>
    <property type="match status" value="1"/>
</dbReference>
<evidence type="ECO:0000259" key="10">
    <source>
        <dbReference type="PROSITE" id="PS51449"/>
    </source>
</evidence>
<comment type="function">
    <text evidence="8">Catalyzes the methylthiolation of an aspartic acid residue of ribosomal protein uS12.</text>
</comment>
<dbReference type="CDD" id="cd01335">
    <property type="entry name" value="Radical_SAM"/>
    <property type="match status" value="1"/>
</dbReference>
<feature type="binding site" evidence="8">
    <location>
        <position position="50"/>
    </location>
    <ligand>
        <name>[4Fe-4S] cluster</name>
        <dbReference type="ChEBI" id="CHEBI:49883"/>
        <label>1</label>
    </ligand>
</feature>
<feature type="domain" description="MTTase N-terminal" evidence="10">
    <location>
        <begin position="5"/>
        <end position="121"/>
    </location>
</feature>
<evidence type="ECO:0000256" key="4">
    <source>
        <dbReference type="ARBA" id="ARBA00022691"/>
    </source>
</evidence>
<protein>
    <recommendedName>
        <fullName evidence="8">Ribosomal protein uS12 methylthiotransferase RimO</fullName>
        <shortName evidence="8">uS12 MTTase</shortName>
        <shortName evidence="8">uS12 methylthiotransferase</shortName>
        <ecNumber evidence="8">2.8.4.4</ecNumber>
    </recommendedName>
    <alternativeName>
        <fullName evidence="8">Ribosomal protein uS12 (aspartate-C(3))-methylthiotransferase</fullName>
    </alternativeName>
    <alternativeName>
        <fullName evidence="8">Ribosome maturation factor RimO</fullName>
    </alternativeName>
</protein>
<evidence type="ECO:0000313" key="12">
    <source>
        <dbReference type="EMBL" id="HED30604.1"/>
    </source>
</evidence>
<feature type="binding site" evidence="8">
    <location>
        <position position="84"/>
    </location>
    <ligand>
        <name>[4Fe-4S] cluster</name>
        <dbReference type="ChEBI" id="CHEBI:49883"/>
        <label>1</label>
    </ligand>
</feature>
<dbReference type="Pfam" id="PF18693">
    <property type="entry name" value="TRAM_2"/>
    <property type="match status" value="1"/>
</dbReference>
<keyword evidence="12" id="KW-0689">Ribosomal protein</keyword>
<keyword evidence="4 8" id="KW-0949">S-adenosyl-L-methionine</keyword>
<dbReference type="InterPro" id="IPR005839">
    <property type="entry name" value="Methylthiotransferase"/>
</dbReference>
<dbReference type="NCBIfam" id="TIGR00089">
    <property type="entry name" value="MiaB/RimO family radical SAM methylthiotransferase"/>
    <property type="match status" value="1"/>
</dbReference>
<keyword evidence="12" id="KW-0687">Ribonucleoprotein</keyword>
<accession>A0A831SRT7</accession>
<dbReference type="GO" id="GO:0005840">
    <property type="term" value="C:ribosome"/>
    <property type="evidence" value="ECO:0007669"/>
    <property type="project" value="UniProtKB-KW"/>
</dbReference>
<dbReference type="SFLD" id="SFLDF00274">
    <property type="entry name" value="ribosomal_protein_S12_methylth"/>
    <property type="match status" value="1"/>
</dbReference>
<keyword evidence="2 8" id="KW-0963">Cytoplasm</keyword>
<dbReference type="SFLD" id="SFLDG01061">
    <property type="entry name" value="methylthiotransferase"/>
    <property type="match status" value="1"/>
</dbReference>
<dbReference type="InterPro" id="IPR013848">
    <property type="entry name" value="Methylthiotransferase_N"/>
</dbReference>
<dbReference type="Gene3D" id="3.40.50.12160">
    <property type="entry name" value="Methylthiotransferase, N-terminal domain"/>
    <property type="match status" value="1"/>
</dbReference>
<keyword evidence="7 8" id="KW-0411">Iron-sulfur</keyword>
<dbReference type="InterPro" id="IPR023404">
    <property type="entry name" value="rSAM_horseshoe"/>
</dbReference>
<feature type="binding site" evidence="8">
    <location>
        <position position="14"/>
    </location>
    <ligand>
        <name>[4Fe-4S] cluster</name>
        <dbReference type="ChEBI" id="CHEBI:49883"/>
        <label>1</label>
    </ligand>
</feature>
<feature type="binding site" evidence="8">
    <location>
        <position position="145"/>
    </location>
    <ligand>
        <name>[4Fe-4S] cluster</name>
        <dbReference type="ChEBI" id="CHEBI:49883"/>
        <label>2</label>
        <note>4Fe-4S-S-AdoMet</note>
    </ligand>
</feature>
<dbReference type="PANTHER" id="PTHR43837:SF1">
    <property type="entry name" value="RIBOSOMAL PROTEIN US12 METHYLTHIOTRANSFERASE RIMO"/>
    <property type="match status" value="1"/>
</dbReference>
<dbReference type="NCBIfam" id="TIGR01125">
    <property type="entry name" value="30S ribosomal protein S12 methylthiotransferase RimO"/>
    <property type="match status" value="1"/>
</dbReference>
<dbReference type="FunFam" id="3.80.30.20:FF:000001">
    <property type="entry name" value="tRNA-2-methylthio-N(6)-dimethylallyladenosine synthase 2"/>
    <property type="match status" value="1"/>
</dbReference>
<dbReference type="GO" id="GO:0005829">
    <property type="term" value="C:cytosol"/>
    <property type="evidence" value="ECO:0007669"/>
    <property type="project" value="TreeGrafter"/>
</dbReference>
<organism evidence="12">
    <name type="scientific">Prosthecochloris aestuarii</name>
    <dbReference type="NCBI Taxonomy" id="1102"/>
    <lineage>
        <taxon>Bacteria</taxon>
        <taxon>Pseudomonadati</taxon>
        <taxon>Chlorobiota</taxon>
        <taxon>Chlorobiia</taxon>
        <taxon>Chlorobiales</taxon>
        <taxon>Chlorobiaceae</taxon>
        <taxon>Prosthecochloris</taxon>
    </lineage>
</organism>
<keyword evidence="6 8" id="KW-0408">Iron</keyword>